<organism evidence="6 7">
    <name type="scientific">Candidatus Uhrbacteria bacterium RIFCSPLOWO2_02_FULL_48_18</name>
    <dbReference type="NCBI Taxonomy" id="1802408"/>
    <lineage>
        <taxon>Bacteria</taxon>
        <taxon>Candidatus Uhriibacteriota</taxon>
    </lineage>
</organism>
<evidence type="ECO:0000256" key="2">
    <source>
        <dbReference type="ARBA" id="ARBA00007131"/>
    </source>
</evidence>
<keyword evidence="3" id="KW-0786">Thiamine pyrophosphate</keyword>
<feature type="coiled-coil region" evidence="4">
    <location>
        <begin position="14"/>
        <end position="41"/>
    </location>
</feature>
<dbReference type="PANTHER" id="PTHR47514:SF1">
    <property type="entry name" value="TRANSKETOLASE N-TERMINAL SECTION-RELATED"/>
    <property type="match status" value="1"/>
</dbReference>
<evidence type="ECO:0000256" key="1">
    <source>
        <dbReference type="ARBA" id="ARBA00001964"/>
    </source>
</evidence>
<dbReference type="EMBL" id="MGEQ01000010">
    <property type="protein sequence ID" value="OGL86387.1"/>
    <property type="molecule type" value="Genomic_DNA"/>
</dbReference>
<evidence type="ECO:0000259" key="5">
    <source>
        <dbReference type="Pfam" id="PF00456"/>
    </source>
</evidence>
<sequence length="299" mass="33472">MLKFSLGPKVRQPLHLHDKKLKALEKKASEIREDLIEMLVEARSGHSAGPLGMADIFTTLYFHVMVHDPKHPDWKDRDRLVLSNGHITPIRYVTMAHAGYFPKKLLMTLRKMGSPLQGHPEYEWMPALETTSGPLGSGSSQAAGMAYAALMDKSPWRVYCCMSDGELEEGQSWEAIQFAGANKLYNLTMIIDRNNIQIDGPTEEIMPLEPLAAKFEAFGLNVIRCAGNDIRDFVTAVERAQGVSDKCSVIIADTIPGYGVDFMEYDFLWHGKPPAKGKEAKDALKDLRTLWGKIQSEHE</sequence>
<reference evidence="6 7" key="1">
    <citation type="journal article" date="2016" name="Nat. Commun.">
        <title>Thousands of microbial genomes shed light on interconnected biogeochemical processes in an aquifer system.</title>
        <authorList>
            <person name="Anantharaman K."/>
            <person name="Brown C.T."/>
            <person name="Hug L.A."/>
            <person name="Sharon I."/>
            <person name="Castelle C.J."/>
            <person name="Probst A.J."/>
            <person name="Thomas B.C."/>
            <person name="Singh A."/>
            <person name="Wilkins M.J."/>
            <person name="Karaoz U."/>
            <person name="Brodie E.L."/>
            <person name="Williams K.H."/>
            <person name="Hubbard S.S."/>
            <person name="Banfield J.F."/>
        </authorList>
    </citation>
    <scope>NUCLEOTIDE SEQUENCE [LARGE SCALE GENOMIC DNA]</scope>
</reference>
<comment type="similarity">
    <text evidence="2">Belongs to the transketolase family.</text>
</comment>
<dbReference type="InterPro" id="IPR029061">
    <property type="entry name" value="THDP-binding"/>
</dbReference>
<proteinExistence type="inferred from homology"/>
<evidence type="ECO:0000256" key="4">
    <source>
        <dbReference type="SAM" id="Coils"/>
    </source>
</evidence>
<comment type="caution">
    <text evidence="6">The sequence shown here is derived from an EMBL/GenBank/DDBJ whole genome shotgun (WGS) entry which is preliminary data.</text>
</comment>
<dbReference type="AlphaFoldDB" id="A0A1F7V8G6"/>
<accession>A0A1F7V8G6</accession>
<evidence type="ECO:0000256" key="3">
    <source>
        <dbReference type="ARBA" id="ARBA00023052"/>
    </source>
</evidence>
<gene>
    <name evidence="6" type="ORF">A3I41_01865</name>
</gene>
<protein>
    <submittedName>
        <fullName evidence="6">Transketolase</fullName>
    </submittedName>
</protein>
<comment type="cofactor">
    <cofactor evidence="1">
        <name>thiamine diphosphate</name>
        <dbReference type="ChEBI" id="CHEBI:58937"/>
    </cofactor>
</comment>
<dbReference type="SUPFAM" id="SSF52518">
    <property type="entry name" value="Thiamin diphosphate-binding fold (THDP-binding)"/>
    <property type="match status" value="1"/>
</dbReference>
<dbReference type="Pfam" id="PF00456">
    <property type="entry name" value="Transketolase_N"/>
    <property type="match status" value="1"/>
</dbReference>
<keyword evidence="4" id="KW-0175">Coiled coil</keyword>
<dbReference type="PANTHER" id="PTHR47514">
    <property type="entry name" value="TRANSKETOLASE N-TERMINAL SECTION-RELATED"/>
    <property type="match status" value="1"/>
</dbReference>
<dbReference type="CDD" id="cd02012">
    <property type="entry name" value="TPP_TK"/>
    <property type="match status" value="1"/>
</dbReference>
<name>A0A1F7V8G6_9BACT</name>
<dbReference type="InterPro" id="IPR005474">
    <property type="entry name" value="Transketolase_N"/>
</dbReference>
<dbReference type="Proteomes" id="UP000176593">
    <property type="component" value="Unassembled WGS sequence"/>
</dbReference>
<evidence type="ECO:0000313" key="7">
    <source>
        <dbReference type="Proteomes" id="UP000176593"/>
    </source>
</evidence>
<evidence type="ECO:0000313" key="6">
    <source>
        <dbReference type="EMBL" id="OGL86387.1"/>
    </source>
</evidence>
<dbReference type="Gene3D" id="3.40.50.970">
    <property type="match status" value="1"/>
</dbReference>
<feature type="domain" description="Transketolase N-terminal" evidence="5">
    <location>
        <begin position="28"/>
        <end position="273"/>
    </location>
</feature>